<dbReference type="Proteomes" id="UP000219335">
    <property type="component" value="Unassembled WGS sequence"/>
</dbReference>
<sequence length="340" mass="38604">MKTKQLIFSMGVLFFLFNLNVVAQEIPSPEQALQNFNINAAGIKQLEEGEIVSYEVSETSRKELAVGLAMIIPASLSEIVNYINEGHLNINEVDLISSMPLLEKADIRSFKEFGFTAQQMKEAKSFLKAEPGELFNLSQRELDNLRSLQGKLKNSDDTRILKLANQKYREFLLNRYTTYREKGLAGIDSYIRDEGLTDPGKELRTDALNSKAWAQYFPELQQTWLNYPAALPENTSEEFLWMNRMVEDRPTAILTHRMIASNEVGGILLSRQFYVGHSYNSSHVVAGGLPYKNGTLVFYSVRSSTDQVDGPGSKLKHFFGRTKLKKEMIDKLRNINADLK</sequence>
<reference evidence="2 3" key="1">
    <citation type="submission" date="2017-09" db="EMBL/GenBank/DDBJ databases">
        <authorList>
            <person name="Ehlers B."/>
            <person name="Leendertz F.H."/>
        </authorList>
    </citation>
    <scope>NUCLEOTIDE SEQUENCE [LARGE SCALE GENOMIC DNA]</scope>
    <source>
        <strain evidence="2 3">Nm42</strain>
    </source>
</reference>
<dbReference type="AlphaFoldDB" id="A0A286A243"/>
<evidence type="ECO:0000313" key="3">
    <source>
        <dbReference type="Proteomes" id="UP000219335"/>
    </source>
</evidence>
<accession>A0A286A243</accession>
<evidence type="ECO:0000313" key="2">
    <source>
        <dbReference type="EMBL" id="SOD15931.1"/>
    </source>
</evidence>
<dbReference type="EMBL" id="OCMU01000001">
    <property type="protein sequence ID" value="SOD15931.1"/>
    <property type="molecule type" value="Genomic_DNA"/>
</dbReference>
<proteinExistence type="predicted"/>
<keyword evidence="1" id="KW-0732">Signal</keyword>
<dbReference type="RefSeq" id="WP_097103507.1">
    <property type="nucleotide sequence ID" value="NZ_OCMU01000001.1"/>
</dbReference>
<protein>
    <submittedName>
        <fullName evidence="2">Uncharacterized protein</fullName>
    </submittedName>
</protein>
<gene>
    <name evidence="2" type="ORF">SAMN06297164_0149</name>
</gene>
<feature type="signal peptide" evidence="1">
    <location>
        <begin position="1"/>
        <end position="23"/>
    </location>
</feature>
<evidence type="ECO:0000256" key="1">
    <source>
        <dbReference type="SAM" id="SignalP"/>
    </source>
</evidence>
<name>A0A286A243_9PROT</name>
<feature type="chain" id="PRO_5012063643" evidence="1">
    <location>
        <begin position="24"/>
        <end position="340"/>
    </location>
</feature>
<organism evidence="2 3">
    <name type="scientific">Nitrosomonas ureae</name>
    <dbReference type="NCBI Taxonomy" id="44577"/>
    <lineage>
        <taxon>Bacteria</taxon>
        <taxon>Pseudomonadati</taxon>
        <taxon>Pseudomonadota</taxon>
        <taxon>Betaproteobacteria</taxon>
        <taxon>Nitrosomonadales</taxon>
        <taxon>Nitrosomonadaceae</taxon>
        <taxon>Nitrosomonas</taxon>
    </lineage>
</organism>